<dbReference type="Proteomes" id="UP000462014">
    <property type="component" value="Unassembled WGS sequence"/>
</dbReference>
<dbReference type="Pfam" id="PF07495">
    <property type="entry name" value="Y_Y_Y"/>
    <property type="match status" value="1"/>
</dbReference>
<organism evidence="5 6">
    <name type="scientific">Mucilaginibacter arboris</name>
    <dbReference type="NCBI Taxonomy" id="2682090"/>
    <lineage>
        <taxon>Bacteria</taxon>
        <taxon>Pseudomonadati</taxon>
        <taxon>Bacteroidota</taxon>
        <taxon>Sphingobacteriia</taxon>
        <taxon>Sphingobacteriales</taxon>
        <taxon>Sphingobacteriaceae</taxon>
        <taxon>Mucilaginibacter</taxon>
    </lineage>
</organism>
<evidence type="ECO:0000256" key="1">
    <source>
        <dbReference type="ARBA" id="ARBA00022553"/>
    </source>
</evidence>
<dbReference type="GO" id="GO:0006355">
    <property type="term" value="P:regulation of DNA-templated transcription"/>
    <property type="evidence" value="ECO:0007669"/>
    <property type="project" value="InterPro"/>
</dbReference>
<dbReference type="InterPro" id="IPR013783">
    <property type="entry name" value="Ig-like_fold"/>
</dbReference>
<proteinExistence type="predicted"/>
<dbReference type="GO" id="GO:0003677">
    <property type="term" value="F:DNA binding"/>
    <property type="evidence" value="ECO:0007669"/>
    <property type="project" value="InterPro"/>
</dbReference>
<gene>
    <name evidence="5" type="ORF">GO621_17110</name>
</gene>
<keyword evidence="6" id="KW-1185">Reference proteome</keyword>
<keyword evidence="3" id="KW-0812">Transmembrane</keyword>
<evidence type="ECO:0000256" key="2">
    <source>
        <dbReference type="SAM" id="Coils"/>
    </source>
</evidence>
<feature type="transmembrane region" description="Helical" evidence="3">
    <location>
        <begin position="758"/>
        <end position="775"/>
    </location>
</feature>
<dbReference type="GO" id="GO:0000155">
    <property type="term" value="F:phosphorelay sensor kinase activity"/>
    <property type="evidence" value="ECO:0007669"/>
    <property type="project" value="TreeGrafter"/>
</dbReference>
<keyword evidence="3" id="KW-0472">Membrane</keyword>
<name>A0A7K1T116_9SPHI</name>
<evidence type="ECO:0000313" key="5">
    <source>
        <dbReference type="EMBL" id="MVN23245.1"/>
    </source>
</evidence>
<dbReference type="Gene3D" id="2.60.40.10">
    <property type="entry name" value="Immunoglobulins"/>
    <property type="match status" value="1"/>
</dbReference>
<dbReference type="InterPro" id="IPR036388">
    <property type="entry name" value="WH-like_DNA-bd_sf"/>
</dbReference>
<evidence type="ECO:0000256" key="3">
    <source>
        <dbReference type="SAM" id="Phobius"/>
    </source>
</evidence>
<keyword evidence="3" id="KW-1133">Transmembrane helix</keyword>
<dbReference type="InterPro" id="IPR011123">
    <property type="entry name" value="Y_Y_Y"/>
</dbReference>
<evidence type="ECO:0000259" key="4">
    <source>
        <dbReference type="Pfam" id="PF07495"/>
    </source>
</evidence>
<accession>A0A7K1T116</accession>
<dbReference type="SUPFAM" id="SSF46894">
    <property type="entry name" value="C-terminal effector domain of the bipartite response regulators"/>
    <property type="match status" value="1"/>
</dbReference>
<feature type="domain" description="Two component regulator three Y" evidence="4">
    <location>
        <begin position="693"/>
        <end position="750"/>
    </location>
</feature>
<dbReference type="InterPro" id="IPR016032">
    <property type="entry name" value="Sig_transdc_resp-reg_C-effctor"/>
</dbReference>
<protein>
    <submittedName>
        <fullName evidence="5">Transcriptional regulator</fullName>
    </submittedName>
</protein>
<reference evidence="5 6" key="1">
    <citation type="submission" date="2019-12" db="EMBL/GenBank/DDBJ databases">
        <title>Mucilaginibacter sp. HMF7410 genome sequencing and assembly.</title>
        <authorList>
            <person name="Kang H."/>
            <person name="Cha I."/>
            <person name="Kim H."/>
            <person name="Joh K."/>
        </authorList>
    </citation>
    <scope>NUCLEOTIDE SEQUENCE [LARGE SCALE GENOMIC DNA]</scope>
    <source>
        <strain evidence="5 6">HMF7410</strain>
    </source>
</reference>
<keyword evidence="1" id="KW-0597">Phosphoprotein</keyword>
<dbReference type="Gene3D" id="2.130.10.10">
    <property type="entry name" value="YVTN repeat-like/Quinoprotein amine dehydrogenase"/>
    <property type="match status" value="2"/>
</dbReference>
<dbReference type="Gene3D" id="1.10.10.10">
    <property type="entry name" value="Winged helix-like DNA-binding domain superfamily/Winged helix DNA-binding domain"/>
    <property type="match status" value="1"/>
</dbReference>
<dbReference type="AlphaFoldDB" id="A0A7K1T116"/>
<sequence length="968" mass="111806">MRKITGLLLVRIILLLLFFQFSKAGNIQRIGTPFVDNYTKGMYQAGNQNWSVTKDVRGIMYFGNSEGLLSFDGKYWQLNRMPNRLIVRAVAADRKDRIYAGGFGEFGYWKYSNTGLLTYHSLIGLVPTQYQPKDEIWKIYVDGSKVIFQSFASIFIYENGKISVVKEDNSFLFLFKAGTRYFAEVISKGLFELKGQKLFPVPNSSLLSNMAVLSVLPFKKNSFLIGTAKSGLFIYDSLGIKPWNNQANSFLKTFQLNNGALVLNHYYAFGTILNGIIIIDENGNIVQQVNKTSGLQNNTVLSVFTDQEQNLWTGLDNGIDRIEINSPLYFYLDKTGKFGTVYSSIIYKNKIYIGTNQGLFYSDWNESNPRYFQHFDFLLVPNSQGQVWDLALIDGQLFCGHNEGTYLVNGTHLNKISGINGGWMISKLNNTQQNVLVQGTYTGLVIYRKDQSGNWHFSNKVDHFGEPSRYVEPDNKGNFWVSHAYKGLYKLKLSDDLKEAKSVRMYDQKNGLPDNFHIGIFNLEGQPVFATNLGFYRYDEISDQFIKYQQLNSVLGSFAFSNKVIKAGDKKYWFINHGKIALADLTKPGQLKIDSISFSELNGRMLETYENISRINNSFHLISLDDGFVIYHARDTGTVSKIVLPNVLIRKVENTSNTTDKIAVTENDPIKAVFPYSKNNLRISYSLPYYHEVKIRYQYQLSGLNDKWSDWGNQTQKEFINLPPGKYQFKVRAKVNDQNESGEAVYSFVILSPWYNTIWAYFFYALFFVLLVWQLRKYYYHNLEMHQNAIQKKLQKEKEEYLKQEALANQQRMVELRNEQLQTELASKSRELTNSAMNIVYKNELLQKIREELTALHDDQGKRISADNMKKIQKVIDEGKVDERDWNLFETSFNETHESFFKKLKVGHPDLVPNDLKLCAFLRMNMNSKEIASLLNITLRGVEIRRYRLRKKLNLEHDQNLVEFLMGL</sequence>
<feature type="coiled-coil region" evidence="2">
    <location>
        <begin position="780"/>
        <end position="811"/>
    </location>
</feature>
<dbReference type="EMBL" id="WPIK01000020">
    <property type="protein sequence ID" value="MVN23245.1"/>
    <property type="molecule type" value="Genomic_DNA"/>
</dbReference>
<evidence type="ECO:0000313" key="6">
    <source>
        <dbReference type="Proteomes" id="UP000462014"/>
    </source>
</evidence>
<comment type="caution">
    <text evidence="5">The sequence shown here is derived from an EMBL/GenBank/DDBJ whole genome shotgun (WGS) entry which is preliminary data.</text>
</comment>
<dbReference type="PANTHER" id="PTHR43547:SF2">
    <property type="entry name" value="HYBRID SIGNAL TRANSDUCTION HISTIDINE KINASE C"/>
    <property type="match status" value="1"/>
</dbReference>
<dbReference type="PANTHER" id="PTHR43547">
    <property type="entry name" value="TWO-COMPONENT HISTIDINE KINASE"/>
    <property type="match status" value="1"/>
</dbReference>
<dbReference type="RefSeq" id="WP_157569304.1">
    <property type="nucleotide sequence ID" value="NZ_WPIK01000020.1"/>
</dbReference>
<keyword evidence="2" id="KW-0175">Coiled coil</keyword>
<dbReference type="InterPro" id="IPR015943">
    <property type="entry name" value="WD40/YVTN_repeat-like_dom_sf"/>
</dbReference>